<gene>
    <name evidence="2" type="ORF">MON41_02290</name>
</gene>
<organism evidence="2 3">
    <name type="scientific">Teichococcus vastitatis</name>
    <dbReference type="NCBI Taxonomy" id="2307076"/>
    <lineage>
        <taxon>Bacteria</taxon>
        <taxon>Pseudomonadati</taxon>
        <taxon>Pseudomonadota</taxon>
        <taxon>Alphaproteobacteria</taxon>
        <taxon>Acetobacterales</taxon>
        <taxon>Roseomonadaceae</taxon>
        <taxon>Roseomonas</taxon>
    </lineage>
</organism>
<dbReference type="EMBL" id="JALBUU010000004">
    <property type="protein sequence ID" value="MCI0752595.1"/>
    <property type="molecule type" value="Genomic_DNA"/>
</dbReference>
<accession>A0ABS9W172</accession>
<protein>
    <submittedName>
        <fullName evidence="2">Uncharacterized protein</fullName>
    </submittedName>
</protein>
<keyword evidence="3" id="KW-1185">Reference proteome</keyword>
<dbReference type="Proteomes" id="UP001201985">
    <property type="component" value="Unassembled WGS sequence"/>
</dbReference>
<keyword evidence="1" id="KW-1133">Transmembrane helix</keyword>
<reference evidence="2 3" key="1">
    <citation type="submission" date="2022-03" db="EMBL/GenBank/DDBJ databases">
        <title>Complete genome analysis of Roseomonas KG 17.1 : a prolific producer of plant growth promoters.</title>
        <authorList>
            <person name="Saadouli I."/>
            <person name="Najjari A."/>
            <person name="Mosbah A."/>
            <person name="Ouzari H.I."/>
        </authorList>
    </citation>
    <scope>NUCLEOTIDE SEQUENCE [LARGE SCALE GENOMIC DNA]</scope>
    <source>
        <strain evidence="2 3">KG17-1</strain>
    </source>
</reference>
<dbReference type="RefSeq" id="WP_120010605.1">
    <property type="nucleotide sequence ID" value="NZ_JALBUU010000004.1"/>
</dbReference>
<keyword evidence="1" id="KW-0472">Membrane</keyword>
<comment type="caution">
    <text evidence="2">The sequence shown here is derived from an EMBL/GenBank/DDBJ whole genome shotgun (WGS) entry which is preliminary data.</text>
</comment>
<evidence type="ECO:0000256" key="1">
    <source>
        <dbReference type="SAM" id="Phobius"/>
    </source>
</evidence>
<evidence type="ECO:0000313" key="3">
    <source>
        <dbReference type="Proteomes" id="UP001201985"/>
    </source>
</evidence>
<proteinExistence type="predicted"/>
<name>A0ABS9W172_9PROT</name>
<keyword evidence="1" id="KW-0812">Transmembrane</keyword>
<feature type="transmembrane region" description="Helical" evidence="1">
    <location>
        <begin position="6"/>
        <end position="29"/>
    </location>
</feature>
<evidence type="ECO:0000313" key="2">
    <source>
        <dbReference type="EMBL" id="MCI0752595.1"/>
    </source>
</evidence>
<sequence>MSDLEGVMMFGILLIAIFGFERFVAWPLLKQARQKMQDGSALQDDAKADTKWQVLTEAKGVFRAV</sequence>